<name>A0A2D4FEF4_MICCO</name>
<protein>
    <submittedName>
        <fullName evidence="1">Uncharacterized protein</fullName>
    </submittedName>
</protein>
<evidence type="ECO:0000313" key="1">
    <source>
        <dbReference type="EMBL" id="LAA45884.1"/>
    </source>
</evidence>
<dbReference type="EMBL" id="IACJ01063752">
    <property type="protein sequence ID" value="LAA45884.1"/>
    <property type="molecule type" value="Transcribed_RNA"/>
</dbReference>
<sequence>MYLKFEVQDLPAELFPTVAAIVEDARGVYLEICLDDGGMVAAATESRPEDPDRVDAWPLGLLFLSAVCEALSIKRIVSRTTILPQVLLTCCKLGLKTLNIVQLLA</sequence>
<proteinExistence type="predicted"/>
<reference evidence="1" key="1">
    <citation type="submission" date="2017-07" db="EMBL/GenBank/DDBJ databases">
        <authorList>
            <person name="Mikheyev A."/>
            <person name="Grau M."/>
        </authorList>
    </citation>
    <scope>NUCLEOTIDE SEQUENCE</scope>
    <source>
        <tissue evidence="1">Venom_gland</tissue>
    </source>
</reference>
<organism evidence="1">
    <name type="scientific">Micrurus corallinus</name>
    <name type="common">Brazilian coral snake</name>
    <dbReference type="NCBI Taxonomy" id="54390"/>
    <lineage>
        <taxon>Eukaryota</taxon>
        <taxon>Metazoa</taxon>
        <taxon>Chordata</taxon>
        <taxon>Craniata</taxon>
        <taxon>Vertebrata</taxon>
        <taxon>Euteleostomi</taxon>
        <taxon>Lepidosauria</taxon>
        <taxon>Squamata</taxon>
        <taxon>Bifurcata</taxon>
        <taxon>Unidentata</taxon>
        <taxon>Episquamata</taxon>
        <taxon>Toxicofera</taxon>
        <taxon>Serpentes</taxon>
        <taxon>Colubroidea</taxon>
        <taxon>Elapidae</taxon>
        <taxon>Elapinae</taxon>
        <taxon>Micrurus</taxon>
    </lineage>
</organism>
<dbReference type="AlphaFoldDB" id="A0A2D4FEF4"/>
<reference evidence="1" key="2">
    <citation type="submission" date="2017-11" db="EMBL/GenBank/DDBJ databases">
        <title>Coralsnake Venomics: Analyses of Venom Gland Transcriptomes and Proteomes of Six Brazilian Taxa.</title>
        <authorList>
            <person name="Aird S.D."/>
            <person name="Jorge da Silva N."/>
            <person name="Qiu L."/>
            <person name="Villar-Briones A."/>
            <person name="Aparecida-Saddi V."/>
            <person name="Campos-Telles M.P."/>
            <person name="Grau M."/>
            <person name="Mikheyev A.S."/>
        </authorList>
    </citation>
    <scope>NUCLEOTIDE SEQUENCE</scope>
    <source>
        <tissue evidence="1">Venom_gland</tissue>
    </source>
</reference>
<accession>A0A2D4FEF4</accession>
<dbReference type="EMBL" id="IACJ01063753">
    <property type="protein sequence ID" value="LAA45886.1"/>
    <property type="molecule type" value="Transcribed_RNA"/>
</dbReference>